<evidence type="ECO:0000256" key="3">
    <source>
        <dbReference type="SAM" id="SignalP"/>
    </source>
</evidence>
<evidence type="ECO:0000313" key="6">
    <source>
        <dbReference type="Proteomes" id="UP000557193"/>
    </source>
</evidence>
<gene>
    <name evidence="5" type="ORF">HNP49_001406</name>
</gene>
<dbReference type="SMART" id="SM00062">
    <property type="entry name" value="PBPb"/>
    <property type="match status" value="1"/>
</dbReference>
<sequence length="256" mass="28720">MRRLRQAWLGVAALLLSGQAPGETLVIAGDLWCPVNCAPDSPRPGIYVELARDIFAEAGIAVEYRVINWARALQEVRQGHINAVIGAARSDAPDFVFTEQPVSQSRNCFYTVRESQWHFDSLKSLHTQRLAVVNDYSYGEELDAYVQAEQGNPQHLQAAAGQQALALNLAKLLEGRVDVVLENSWVMQEYLARRGYVGTLREAGCQQPDIPIYLAFSPALPRSHDYVRLLDQGLRRYRADGRLQALLERYGVREGR</sequence>
<proteinExistence type="inferred from homology"/>
<comment type="similarity">
    <text evidence="1">Belongs to the bacterial solute-binding protein 3 family.</text>
</comment>
<accession>A0A7X0BU12</accession>
<dbReference type="EMBL" id="JACHLL010000002">
    <property type="protein sequence ID" value="MBB6341249.1"/>
    <property type="molecule type" value="Genomic_DNA"/>
</dbReference>
<organism evidence="5 6">
    <name type="scientific">Pseudomonas fluvialis</name>
    <dbReference type="NCBI Taxonomy" id="1793966"/>
    <lineage>
        <taxon>Bacteria</taxon>
        <taxon>Pseudomonadati</taxon>
        <taxon>Pseudomonadota</taxon>
        <taxon>Gammaproteobacteria</taxon>
        <taxon>Pseudomonadales</taxon>
        <taxon>Pseudomonadaceae</taxon>
        <taxon>Pseudomonas</taxon>
    </lineage>
</organism>
<comment type="caution">
    <text evidence="5">The sequence shown here is derived from an EMBL/GenBank/DDBJ whole genome shotgun (WGS) entry which is preliminary data.</text>
</comment>
<name>A0A7X0BU12_9PSED</name>
<evidence type="ECO:0000256" key="1">
    <source>
        <dbReference type="ARBA" id="ARBA00010333"/>
    </source>
</evidence>
<dbReference type="Gene3D" id="3.40.190.10">
    <property type="entry name" value="Periplasmic binding protein-like II"/>
    <property type="match status" value="2"/>
</dbReference>
<dbReference type="Proteomes" id="UP000557193">
    <property type="component" value="Unassembled WGS sequence"/>
</dbReference>
<keyword evidence="6" id="KW-1185">Reference proteome</keyword>
<protein>
    <submittedName>
        <fullName evidence="5">Polar amino acid transport system substrate-binding protein</fullName>
    </submittedName>
</protein>
<dbReference type="SUPFAM" id="SSF53850">
    <property type="entry name" value="Periplasmic binding protein-like II"/>
    <property type="match status" value="1"/>
</dbReference>
<dbReference type="PANTHER" id="PTHR35936">
    <property type="entry name" value="MEMBRANE-BOUND LYTIC MUREIN TRANSGLYCOSYLASE F"/>
    <property type="match status" value="1"/>
</dbReference>
<dbReference type="RefSeq" id="WP_184681839.1">
    <property type="nucleotide sequence ID" value="NZ_JACHLL010000002.1"/>
</dbReference>
<evidence type="ECO:0000313" key="5">
    <source>
        <dbReference type="EMBL" id="MBB6341249.1"/>
    </source>
</evidence>
<evidence type="ECO:0000256" key="2">
    <source>
        <dbReference type="ARBA" id="ARBA00022729"/>
    </source>
</evidence>
<evidence type="ECO:0000259" key="4">
    <source>
        <dbReference type="SMART" id="SM00062"/>
    </source>
</evidence>
<dbReference type="InterPro" id="IPR001638">
    <property type="entry name" value="Solute-binding_3/MltF_N"/>
</dbReference>
<feature type="signal peptide" evidence="3">
    <location>
        <begin position="1"/>
        <end position="22"/>
    </location>
</feature>
<dbReference type="AlphaFoldDB" id="A0A7X0BU12"/>
<reference evidence="5 6" key="1">
    <citation type="submission" date="2020-08" db="EMBL/GenBank/DDBJ databases">
        <title>Functional genomics of gut bacteria from endangered species of beetles.</title>
        <authorList>
            <person name="Carlos-Shanley C."/>
        </authorList>
    </citation>
    <scope>NUCLEOTIDE SEQUENCE [LARGE SCALE GENOMIC DNA]</scope>
    <source>
        <strain evidence="5 6">S00202</strain>
    </source>
</reference>
<feature type="chain" id="PRO_5030675855" evidence="3">
    <location>
        <begin position="23"/>
        <end position="256"/>
    </location>
</feature>
<feature type="domain" description="Solute-binding protein family 3/N-terminal" evidence="4">
    <location>
        <begin position="34"/>
        <end position="254"/>
    </location>
</feature>
<dbReference type="PANTHER" id="PTHR35936:SF25">
    <property type="entry name" value="ABC TRANSPORTER SUBSTRATE-BINDING PROTEIN"/>
    <property type="match status" value="1"/>
</dbReference>
<dbReference type="Pfam" id="PF00497">
    <property type="entry name" value="SBP_bac_3"/>
    <property type="match status" value="1"/>
</dbReference>
<keyword evidence="2 3" id="KW-0732">Signal</keyword>